<name>A0A2T3NZ05_9GAMM</name>
<gene>
    <name evidence="1" type="ORF">C9I98_06170</name>
</gene>
<comment type="caution">
    <text evidence="1">The sequence shown here is derived from an EMBL/GenBank/DDBJ whole genome shotgun (WGS) entry which is preliminary data.</text>
</comment>
<sequence length="207" mass="22845">MKTLNALLLLLVPLLFSTYSYSGIIQTYTDQSAFESLTGINYTATFTKTPPATDNGTGLTYDYGFFSITKEYDNNNGRPENNYWRGKPTYFNNDIIEYNRGLYAWGGLFDTLVGGGGAGIEIFVEYIGGLREQVGAIGLNADPNKGYIGFTTDMAFNKIIIRTSDLKGTSKSDTYSLRNVTAEIPEPSSGLLFIASLLGLNWLRRLV</sequence>
<dbReference type="InterPro" id="IPR013424">
    <property type="entry name" value="Ice-binding_C"/>
</dbReference>
<evidence type="ECO:0000313" key="2">
    <source>
        <dbReference type="Proteomes" id="UP000241771"/>
    </source>
</evidence>
<organism evidence="1 2">
    <name type="scientific">Photobacterium sanctipauli</name>
    <dbReference type="NCBI Taxonomy" id="1342794"/>
    <lineage>
        <taxon>Bacteria</taxon>
        <taxon>Pseudomonadati</taxon>
        <taxon>Pseudomonadota</taxon>
        <taxon>Gammaproteobacteria</taxon>
        <taxon>Vibrionales</taxon>
        <taxon>Vibrionaceae</taxon>
        <taxon>Photobacterium</taxon>
    </lineage>
</organism>
<dbReference type="Proteomes" id="UP000241771">
    <property type="component" value="Unassembled WGS sequence"/>
</dbReference>
<evidence type="ECO:0000313" key="1">
    <source>
        <dbReference type="EMBL" id="PSW21505.1"/>
    </source>
</evidence>
<dbReference type="AlphaFoldDB" id="A0A2T3NZ05"/>
<protein>
    <submittedName>
        <fullName evidence="1">PEP-CTERM sorting domain-containing protein</fullName>
    </submittedName>
</protein>
<dbReference type="NCBIfam" id="TIGR02595">
    <property type="entry name" value="PEP_CTERM"/>
    <property type="match status" value="1"/>
</dbReference>
<keyword evidence="2" id="KW-1185">Reference proteome</keyword>
<dbReference type="RefSeq" id="WP_036819904.1">
    <property type="nucleotide sequence ID" value="NZ_JGVO01000246.1"/>
</dbReference>
<dbReference type="EMBL" id="PYMA01000002">
    <property type="protein sequence ID" value="PSW21505.1"/>
    <property type="molecule type" value="Genomic_DNA"/>
</dbReference>
<proteinExistence type="predicted"/>
<accession>A0A2T3NZ05</accession>
<reference evidence="1 2" key="1">
    <citation type="submission" date="2018-01" db="EMBL/GenBank/DDBJ databases">
        <title>Whole genome sequencing of Histamine producing bacteria.</title>
        <authorList>
            <person name="Butler K."/>
        </authorList>
    </citation>
    <scope>NUCLEOTIDE SEQUENCE [LARGE SCALE GENOMIC DNA]</scope>
    <source>
        <strain evidence="1 2">DSM 100436</strain>
    </source>
</reference>